<evidence type="ECO:0000313" key="2">
    <source>
        <dbReference type="EMBL" id="OIQ93017.1"/>
    </source>
</evidence>
<dbReference type="Gene3D" id="2.20.200.10">
    <property type="entry name" value="Outer membrane efflux proteins (OEP)"/>
    <property type="match status" value="1"/>
</dbReference>
<dbReference type="GO" id="GO:0016020">
    <property type="term" value="C:membrane"/>
    <property type="evidence" value="ECO:0007669"/>
    <property type="project" value="InterPro"/>
</dbReference>
<dbReference type="EMBL" id="MLJW01000217">
    <property type="protein sequence ID" value="OIQ93017.1"/>
    <property type="molecule type" value="Genomic_DNA"/>
</dbReference>
<dbReference type="GO" id="GO:0015562">
    <property type="term" value="F:efflux transmembrane transporter activity"/>
    <property type="evidence" value="ECO:0007669"/>
    <property type="project" value="InterPro"/>
</dbReference>
<name>A0A1J5RB33_9ZZZZ</name>
<dbReference type="PROSITE" id="PS51257">
    <property type="entry name" value="PROKAR_LIPOPROTEIN"/>
    <property type="match status" value="1"/>
</dbReference>
<dbReference type="PANTHER" id="PTHR30203">
    <property type="entry name" value="OUTER MEMBRANE CATION EFFLUX PROTEIN"/>
    <property type="match status" value="1"/>
</dbReference>
<proteinExistence type="predicted"/>
<dbReference type="Pfam" id="PF02321">
    <property type="entry name" value="OEP"/>
    <property type="match status" value="2"/>
</dbReference>
<dbReference type="InterPro" id="IPR003423">
    <property type="entry name" value="OMP_efflux"/>
</dbReference>
<dbReference type="AlphaFoldDB" id="A0A1J5RB33"/>
<dbReference type="Gene3D" id="1.20.1600.10">
    <property type="entry name" value="Outer membrane efflux proteins (OEP)"/>
    <property type="match status" value="1"/>
</dbReference>
<dbReference type="PANTHER" id="PTHR30203:SF33">
    <property type="entry name" value="BLR4455 PROTEIN"/>
    <property type="match status" value="1"/>
</dbReference>
<accession>A0A1J5RB33</accession>
<dbReference type="NCBIfam" id="TIGR01845">
    <property type="entry name" value="outer_NodT"/>
    <property type="match status" value="1"/>
</dbReference>
<feature type="region of interest" description="Disordered" evidence="1">
    <location>
        <begin position="482"/>
        <end position="501"/>
    </location>
</feature>
<organism evidence="2">
    <name type="scientific">mine drainage metagenome</name>
    <dbReference type="NCBI Taxonomy" id="410659"/>
    <lineage>
        <taxon>unclassified sequences</taxon>
        <taxon>metagenomes</taxon>
        <taxon>ecological metagenomes</taxon>
    </lineage>
</organism>
<reference evidence="2" key="1">
    <citation type="submission" date="2016-10" db="EMBL/GenBank/DDBJ databases">
        <title>Sequence of Gallionella enrichment culture.</title>
        <authorList>
            <person name="Poehlein A."/>
            <person name="Muehling M."/>
            <person name="Daniel R."/>
        </authorList>
    </citation>
    <scope>NUCLEOTIDE SEQUENCE</scope>
</reference>
<dbReference type="InterPro" id="IPR010131">
    <property type="entry name" value="MdtP/NodT-like"/>
</dbReference>
<dbReference type="SUPFAM" id="SSF56954">
    <property type="entry name" value="Outer membrane efflux proteins (OEP)"/>
    <property type="match status" value="1"/>
</dbReference>
<comment type="caution">
    <text evidence="2">The sequence shown here is derived from an EMBL/GenBank/DDBJ whole genome shotgun (WGS) entry which is preliminary data.</text>
</comment>
<sequence>MKAAFVRVSIAVTLATSLAGCAVGPDFRTPAAPVASTYTAAQLPAQTAAAPVDGGAAQRFAIAQDVSAQWWTLFRSPALDALIARGLADSPSLAAARAALTAAQENLAAGDGLLYPGVDAGLQATRQRVSGVTTGTGSREFSLDNASVKVSYGLDLFGSARRQLEALGAQADYQRFLLEAAYLSLSANIVTTAVQEASLRGQIEATRAVIAADQQLLTVVERQFELGAVARSAVLLQRSQLAATRATLPPLEKQLSFTRHALAALVGHLPGEAGTPEFQLDTLKLPTVLPVALPSTLVRQRPDIRVAEALLHQASAEVGVATANLYPQVTLSAAYGSEALTAGALFGAQDVIWSFGAGVLQPVFHGGELSAKRRAALATLDQAAGQYRQTVVNAFQNVADSLRALTTDAQTLEAQAQFSAAAKDSLALTKTQFSLGATNYLTLAAAQRDEAQARINLIKARAARYADTAALFQALGGGWWHRDPASEKDGEPVPHGESAHD</sequence>
<evidence type="ECO:0000256" key="1">
    <source>
        <dbReference type="SAM" id="MobiDB-lite"/>
    </source>
</evidence>
<protein>
    <submittedName>
        <fullName evidence="2">Outer membrane protein OprM</fullName>
    </submittedName>
</protein>
<gene>
    <name evidence="2" type="primary">oprM_28</name>
    <name evidence="2" type="ORF">GALL_250680</name>
</gene>